<dbReference type="PANTHER" id="PTHR23334">
    <property type="entry name" value="CCAAT/ENHANCER BINDING PROTEIN"/>
    <property type="match status" value="1"/>
</dbReference>
<feature type="compositionally biased region" description="Low complexity" evidence="1">
    <location>
        <begin position="241"/>
        <end position="256"/>
    </location>
</feature>
<dbReference type="InterPro" id="IPR046347">
    <property type="entry name" value="bZIP_sf"/>
</dbReference>
<reference evidence="3 4" key="1">
    <citation type="submission" date="2024-05" db="EMBL/GenBank/DDBJ databases">
        <title>Culex pipiens pipiens assembly and annotation.</title>
        <authorList>
            <person name="Alout H."/>
            <person name="Durand T."/>
        </authorList>
    </citation>
    <scope>NUCLEOTIDE SEQUENCE [LARGE SCALE GENOMIC DNA]</scope>
    <source>
        <strain evidence="3">HA-2024</strain>
        <tissue evidence="3">Whole body</tissue>
    </source>
</reference>
<evidence type="ECO:0000256" key="1">
    <source>
        <dbReference type="SAM" id="MobiDB-lite"/>
    </source>
</evidence>
<feature type="region of interest" description="Disordered" evidence="1">
    <location>
        <begin position="691"/>
        <end position="779"/>
    </location>
</feature>
<sequence>MQAISKISATISNVTNIKSTIGKCKNIRKFSNKPMFTTFMGCNFNGEFISLSKWHRQLDSQARAVHGERTSNYPASTLNLEQFRRSYGGLPQGDNNQQQFSSFVASSAYQLQQHPHASEFSAVNHPSSGGFGESQWFDTITMENASPSPPPLEPWPNCSMFMVATEPWPSGTSSRSVTTGEQLNTPQPANGDMGGFDFESVLGGDSGRPEPSQQRAAKVNLTNVFSKHDINGITKNEGEDFNNNSGNNGKGNDSSSLQQSGLMEPLFSNHKESVITAGFDSWEFEPCLEETLLSPISYVATPHHSTGVASPGSSSGDPYSPNHRRSLQESETCVDFNSILFSPSSPIVEASEEDDLCVGNLHEEIEQLSSSFYCTSNSLVSVHSAAHTTAIDDVSPSLIRLLQEEEQPLTAAPLQQQQQPPSQPSVAANSYFSDATNDGEDEQQQQHVERKQTVEVVADDETLDVKTQTQLEHNYTIQLPSGEGTNPAAAFKKQTTTVKEENLALLAKARETLKPQTTVLQQQQYRRLPISQQSVKRQLLQRMKSRMAASSAAAPVRKVPNLKLKIMNAGEARVVDDSAGLLTATQVVLNTPDLTENLLDLEDEFLIKEDNFDLLKYIDSATGYDVIHSPKEEKPVINFTEPAPAPSTSTNTTSSTLCGPTLSDLFNPAKRKLPAITIESLDELTASTNAGKRFRSSAASSSTASSVCGDNGSEASASTKPTKRRGRPPKPVASVRDRSEYEHLSEADMRYREQRDKNNEASRKSRINRKDRESKLEEEASELIEKYEVLEGKERELIRECARWRKAVMRLALL</sequence>
<name>A0ABD1D464_CULPP</name>
<feature type="domain" description="BZIP" evidence="2">
    <location>
        <begin position="748"/>
        <end position="811"/>
    </location>
</feature>
<feature type="compositionally biased region" description="Polar residues" evidence="1">
    <location>
        <begin position="426"/>
        <end position="436"/>
    </location>
</feature>
<feature type="compositionally biased region" description="Basic and acidic residues" evidence="1">
    <location>
        <begin position="735"/>
        <end position="779"/>
    </location>
</feature>
<evidence type="ECO:0000259" key="2">
    <source>
        <dbReference type="PROSITE" id="PS50217"/>
    </source>
</evidence>
<comment type="caution">
    <text evidence="3">The sequence shown here is derived from an EMBL/GenBank/DDBJ whole genome shotgun (WGS) entry which is preliminary data.</text>
</comment>
<dbReference type="InterPro" id="IPR031106">
    <property type="entry name" value="C/EBP"/>
</dbReference>
<dbReference type="Gene3D" id="1.20.5.170">
    <property type="match status" value="1"/>
</dbReference>
<evidence type="ECO:0000313" key="3">
    <source>
        <dbReference type="EMBL" id="KAL1394389.1"/>
    </source>
</evidence>
<dbReference type="Proteomes" id="UP001562425">
    <property type="component" value="Unassembled WGS sequence"/>
</dbReference>
<dbReference type="Pfam" id="PF07716">
    <property type="entry name" value="bZIP_2"/>
    <property type="match status" value="1"/>
</dbReference>
<feature type="compositionally biased region" description="Low complexity" evidence="1">
    <location>
        <begin position="696"/>
        <end position="706"/>
    </location>
</feature>
<protein>
    <recommendedName>
        <fullName evidence="2">BZIP domain-containing protein</fullName>
    </recommendedName>
</protein>
<dbReference type="PROSITE" id="PS50217">
    <property type="entry name" value="BZIP"/>
    <property type="match status" value="1"/>
</dbReference>
<feature type="compositionally biased region" description="Polar residues" evidence="1">
    <location>
        <begin position="211"/>
        <end position="225"/>
    </location>
</feature>
<organism evidence="3 4">
    <name type="scientific">Culex pipiens pipiens</name>
    <name type="common">Northern house mosquito</name>
    <dbReference type="NCBI Taxonomy" id="38569"/>
    <lineage>
        <taxon>Eukaryota</taxon>
        <taxon>Metazoa</taxon>
        <taxon>Ecdysozoa</taxon>
        <taxon>Arthropoda</taxon>
        <taxon>Hexapoda</taxon>
        <taxon>Insecta</taxon>
        <taxon>Pterygota</taxon>
        <taxon>Neoptera</taxon>
        <taxon>Endopterygota</taxon>
        <taxon>Diptera</taxon>
        <taxon>Nematocera</taxon>
        <taxon>Culicoidea</taxon>
        <taxon>Culicidae</taxon>
        <taxon>Culicinae</taxon>
        <taxon>Culicini</taxon>
        <taxon>Culex</taxon>
        <taxon>Culex</taxon>
    </lineage>
</organism>
<dbReference type="AlphaFoldDB" id="A0ABD1D464"/>
<dbReference type="EMBL" id="JBEHCU010007619">
    <property type="protein sequence ID" value="KAL1394389.1"/>
    <property type="molecule type" value="Genomic_DNA"/>
</dbReference>
<dbReference type="PANTHER" id="PTHR23334:SF20">
    <property type="entry name" value="BASIC LEUCINE ZIPPER 24"/>
    <property type="match status" value="1"/>
</dbReference>
<proteinExistence type="predicted"/>
<feature type="compositionally biased region" description="Low complexity" evidence="1">
    <location>
        <begin position="647"/>
        <end position="656"/>
    </location>
</feature>
<dbReference type="CDD" id="cd14813">
    <property type="entry name" value="bZIP_BmCbz-like"/>
    <property type="match status" value="1"/>
</dbReference>
<dbReference type="GO" id="GO:0005634">
    <property type="term" value="C:nucleus"/>
    <property type="evidence" value="ECO:0007669"/>
    <property type="project" value="UniProtKB-ARBA"/>
</dbReference>
<feature type="region of interest" description="Disordered" evidence="1">
    <location>
        <begin position="167"/>
        <end position="259"/>
    </location>
</feature>
<feature type="region of interest" description="Disordered" evidence="1">
    <location>
        <begin position="635"/>
        <end position="659"/>
    </location>
</feature>
<gene>
    <name evidence="3" type="ORF">pipiens_011989</name>
</gene>
<dbReference type="SUPFAM" id="SSF57959">
    <property type="entry name" value="Leucine zipper domain"/>
    <property type="match status" value="1"/>
</dbReference>
<feature type="region of interest" description="Disordered" evidence="1">
    <location>
        <begin position="305"/>
        <end position="328"/>
    </location>
</feature>
<keyword evidence="4" id="KW-1185">Reference proteome</keyword>
<accession>A0ABD1D464</accession>
<feature type="compositionally biased region" description="Low complexity" evidence="1">
    <location>
        <begin position="411"/>
        <end position="420"/>
    </location>
</feature>
<feature type="compositionally biased region" description="Low complexity" evidence="1">
    <location>
        <begin position="310"/>
        <end position="321"/>
    </location>
</feature>
<dbReference type="InterPro" id="IPR004827">
    <property type="entry name" value="bZIP"/>
</dbReference>
<feature type="compositionally biased region" description="Polar residues" evidence="1">
    <location>
        <begin position="170"/>
        <end position="188"/>
    </location>
</feature>
<feature type="region of interest" description="Disordered" evidence="1">
    <location>
        <begin position="411"/>
        <end position="452"/>
    </location>
</feature>
<evidence type="ECO:0000313" key="4">
    <source>
        <dbReference type="Proteomes" id="UP001562425"/>
    </source>
</evidence>